<dbReference type="InterPro" id="IPR013083">
    <property type="entry name" value="Znf_RING/FYVE/PHD"/>
</dbReference>
<dbReference type="Pfam" id="PF00400">
    <property type="entry name" value="WD40"/>
    <property type="match status" value="2"/>
</dbReference>
<dbReference type="GO" id="GO:0097602">
    <property type="term" value="F:cullin family protein binding"/>
    <property type="evidence" value="ECO:0007669"/>
    <property type="project" value="InterPro"/>
</dbReference>
<comment type="caution">
    <text evidence="14">The sequence shown here is derived from an EMBL/GenBank/DDBJ whole genome shotgun (WGS) entry which is preliminary data.</text>
</comment>
<dbReference type="InterPro" id="IPR007135">
    <property type="entry name" value="Atg3/Atg10"/>
</dbReference>
<sequence>MKVTIKSWQAVATWRWDLREDDDTCGICQVAFDATCPRCRFPGDGCPLSEYCIKWLTRTGYFQVPLLMGAYQHCLDQWLTEPSAQGRCPMCRQGEPKELWMYGDAPLMSPELSSLCDHGRSLAYCYAAYTARPGRGEIRLYTMDVKASRSEVPAGEVRSNIQKRELVNDAKCTRVARDMVSTILTNTIKNSESEILTSLAIKKDLPQVPWRRPKMDDDQTEEIVEGDDKEVLIGRHNCLGIAPNVVYHIMLSPIYQVPVLYFNFFDLPPSPVPWLDRMYSLLVPESYRNQIKQDYAGTGRPSFFIHPCKTTVALSESMQHDTILVAWSSIIIRFVHGIVIFIHGRILFLAVLFSWGRVGSGLRYVGGAIELGNSGRLAFGIKSLKRPHGLRARLDVAKDNMRLATHFHGLQGNNVEHRNALFRVCRSFGCGAIWCHCCQRLRVKPASDPKFRLTGANSVCGAGFKVGSGNATFKSKLHGRGKFTEAGAVAFRILGHSITSLSPGEAHHLFHHPIADHSFSGDRSTLAVARDTNIELYSCSGSKFTLKDELRGHDKLVTGVDIAPSSGRIVTCSQDRNAYVWEQSPTGWKPTLVLLRINRAATCVRWDPSETKFAVGSGARTIAVCYFEEENDWWVSKHLKKPIRSTITSVAWHPNSVLLAAGSTDGHARVFSAFIKGMDARPEPSAWGERLPFNTVCGEFLNNTAGWVHSTAFSPSGNALAFASHDSSVTVVYPAGPEQPPAAVVSVSTQQLPFTSLIWSGEDEIIAAGYDCEAYRLKGDQSGWQVVGSLESKGGKGAGEREESALNMFRQMDLKGKTKDDTQLGTVHQNTISTLREYQGDANSVKKFTTSGVDGRLVVWTV</sequence>
<dbReference type="GO" id="GO:0008270">
    <property type="term" value="F:zinc ion binding"/>
    <property type="evidence" value="ECO:0007669"/>
    <property type="project" value="InterPro"/>
</dbReference>
<keyword evidence="6" id="KW-0833">Ubl conjugation pathway</keyword>
<keyword evidence="9" id="KW-0206">Cytoskeleton</keyword>
<dbReference type="SMART" id="SM00320">
    <property type="entry name" value="WD40"/>
    <property type="match status" value="5"/>
</dbReference>
<feature type="repeat" description="WD" evidence="12">
    <location>
        <begin position="550"/>
        <end position="582"/>
    </location>
</feature>
<dbReference type="GO" id="GO:0005680">
    <property type="term" value="C:anaphase-promoting complex"/>
    <property type="evidence" value="ECO:0007669"/>
    <property type="project" value="InterPro"/>
</dbReference>
<evidence type="ECO:0000259" key="13">
    <source>
        <dbReference type="Pfam" id="PF12861"/>
    </source>
</evidence>
<evidence type="ECO:0000256" key="11">
    <source>
        <dbReference type="ARBA" id="ARBA00041789"/>
    </source>
</evidence>
<dbReference type="Gene3D" id="3.30.40.10">
    <property type="entry name" value="Zinc/RING finger domain, C3HC4 (zinc finger)"/>
    <property type="match status" value="1"/>
</dbReference>
<keyword evidence="3" id="KW-0963">Cytoplasm</keyword>
<dbReference type="GO" id="GO:0031145">
    <property type="term" value="P:anaphase-promoting complex-dependent catabolic process"/>
    <property type="evidence" value="ECO:0007669"/>
    <property type="project" value="InterPro"/>
</dbReference>
<dbReference type="SUPFAM" id="SSF57850">
    <property type="entry name" value="RING/U-box"/>
    <property type="match status" value="1"/>
</dbReference>
<evidence type="ECO:0000256" key="4">
    <source>
        <dbReference type="ARBA" id="ARBA00022574"/>
    </source>
</evidence>
<dbReference type="OrthoDB" id="406844at2759"/>
<dbReference type="AlphaFoldDB" id="A0A5N6KNW6"/>
<dbReference type="GO" id="GO:0051015">
    <property type="term" value="F:actin filament binding"/>
    <property type="evidence" value="ECO:0007669"/>
    <property type="project" value="TreeGrafter"/>
</dbReference>
<evidence type="ECO:0000256" key="9">
    <source>
        <dbReference type="ARBA" id="ARBA00023212"/>
    </source>
</evidence>
<keyword evidence="7" id="KW-0072">Autophagy</keyword>
<dbReference type="SUPFAM" id="SSF50978">
    <property type="entry name" value="WD40 repeat-like"/>
    <property type="match status" value="1"/>
</dbReference>
<keyword evidence="5" id="KW-0677">Repeat</keyword>
<dbReference type="EMBL" id="VIBQ01000009">
    <property type="protein sequence ID" value="KAB8336843.1"/>
    <property type="molecule type" value="Genomic_DNA"/>
</dbReference>
<evidence type="ECO:0000256" key="2">
    <source>
        <dbReference type="ARBA" id="ARBA00006260"/>
    </source>
</evidence>
<dbReference type="Gene3D" id="2.130.10.10">
    <property type="entry name" value="YVTN repeat-like/Quinoprotein amine dehydrogenase"/>
    <property type="match status" value="1"/>
</dbReference>
<keyword evidence="8" id="KW-0009">Actin-binding</keyword>
<evidence type="ECO:0000256" key="8">
    <source>
        <dbReference type="ARBA" id="ARBA00023203"/>
    </source>
</evidence>
<comment type="similarity">
    <text evidence="2">Belongs to the WD repeat ARPC1 family.</text>
</comment>
<dbReference type="PANTHER" id="PTHR10709">
    <property type="entry name" value="ACTIN-RELATED PROTEIN 2/3 COMPLEX SUBUNIT 1"/>
    <property type="match status" value="1"/>
</dbReference>
<keyword evidence="4 12" id="KW-0853">WD repeat</keyword>
<gene>
    <name evidence="14" type="ORF">FH972_021151</name>
</gene>
<evidence type="ECO:0000256" key="5">
    <source>
        <dbReference type="ARBA" id="ARBA00022737"/>
    </source>
</evidence>
<dbReference type="PANTHER" id="PTHR10709:SF2">
    <property type="entry name" value="ACTIN-RELATED PROTEIN 2_3 COMPLEX SUBUNIT"/>
    <property type="match status" value="1"/>
</dbReference>
<evidence type="ECO:0000313" key="14">
    <source>
        <dbReference type="EMBL" id="KAB8336843.1"/>
    </source>
</evidence>
<name>A0A5N6KNW6_9ROSI</name>
<dbReference type="FunFam" id="2.130.10.10:FF:000220">
    <property type="entry name" value="Actin-related protein 2/3 complex subunit"/>
    <property type="match status" value="1"/>
</dbReference>
<dbReference type="InterPro" id="IPR015943">
    <property type="entry name" value="WD40/YVTN_repeat-like_dom_sf"/>
</dbReference>
<evidence type="ECO:0000256" key="10">
    <source>
        <dbReference type="ARBA" id="ARBA00041244"/>
    </source>
</evidence>
<dbReference type="GO" id="GO:0034314">
    <property type="term" value="P:Arp2/3 complex-mediated actin nucleation"/>
    <property type="evidence" value="ECO:0007669"/>
    <property type="project" value="InterPro"/>
</dbReference>
<dbReference type="Proteomes" id="UP000327013">
    <property type="component" value="Unassembled WGS sequence"/>
</dbReference>
<dbReference type="GO" id="GO:0061630">
    <property type="term" value="F:ubiquitin protein ligase activity"/>
    <property type="evidence" value="ECO:0007669"/>
    <property type="project" value="InterPro"/>
</dbReference>
<evidence type="ECO:0000256" key="1">
    <source>
        <dbReference type="ARBA" id="ARBA00004245"/>
    </source>
</evidence>
<dbReference type="Pfam" id="PF03987">
    <property type="entry name" value="Autophagy_act_C"/>
    <property type="match status" value="1"/>
</dbReference>
<dbReference type="InterPro" id="IPR024991">
    <property type="entry name" value="RING-H2_APC11"/>
</dbReference>
<keyword evidence="15" id="KW-1185">Reference proteome</keyword>
<dbReference type="Pfam" id="PF12861">
    <property type="entry name" value="zf-ANAPC11"/>
    <property type="match status" value="1"/>
</dbReference>
<feature type="domain" description="Anaphase-promoting complex subunit 11 RING-H2 finger" evidence="13">
    <location>
        <begin position="22"/>
        <end position="93"/>
    </location>
</feature>
<evidence type="ECO:0000256" key="7">
    <source>
        <dbReference type="ARBA" id="ARBA00023006"/>
    </source>
</evidence>
<dbReference type="InterPro" id="IPR036322">
    <property type="entry name" value="WD40_repeat_dom_sf"/>
</dbReference>
<evidence type="ECO:0000256" key="6">
    <source>
        <dbReference type="ARBA" id="ARBA00022786"/>
    </source>
</evidence>
<protein>
    <recommendedName>
        <fullName evidence="10">Arp2/3 complex 41 kDa subunit</fullName>
    </recommendedName>
    <alternativeName>
        <fullName evidence="11">p41-ARC</fullName>
    </alternativeName>
</protein>
<dbReference type="PROSITE" id="PS50082">
    <property type="entry name" value="WD_REPEATS_2"/>
    <property type="match status" value="1"/>
</dbReference>
<dbReference type="Gene3D" id="3.30.1460.50">
    <property type="match status" value="1"/>
</dbReference>
<organism evidence="14 15">
    <name type="scientific">Carpinus fangiana</name>
    <dbReference type="NCBI Taxonomy" id="176857"/>
    <lineage>
        <taxon>Eukaryota</taxon>
        <taxon>Viridiplantae</taxon>
        <taxon>Streptophyta</taxon>
        <taxon>Embryophyta</taxon>
        <taxon>Tracheophyta</taxon>
        <taxon>Spermatophyta</taxon>
        <taxon>Magnoliopsida</taxon>
        <taxon>eudicotyledons</taxon>
        <taxon>Gunneridae</taxon>
        <taxon>Pentapetalae</taxon>
        <taxon>rosids</taxon>
        <taxon>fabids</taxon>
        <taxon>Fagales</taxon>
        <taxon>Betulaceae</taxon>
        <taxon>Carpinus</taxon>
    </lineage>
</organism>
<reference evidence="14 15" key="1">
    <citation type="submission" date="2019-06" db="EMBL/GenBank/DDBJ databases">
        <title>A chromosomal-level reference genome of Carpinus fangiana (Coryloideae, Betulaceae).</title>
        <authorList>
            <person name="Yang X."/>
            <person name="Wang Z."/>
            <person name="Zhang L."/>
            <person name="Hao G."/>
            <person name="Liu J."/>
            <person name="Yang Y."/>
        </authorList>
    </citation>
    <scope>NUCLEOTIDE SEQUENCE [LARGE SCALE GENOMIC DNA]</scope>
    <source>
        <strain evidence="14">Cfa_2016G</strain>
        <tissue evidence="14">Leaf</tissue>
    </source>
</reference>
<proteinExistence type="inferred from homology"/>
<evidence type="ECO:0000313" key="15">
    <source>
        <dbReference type="Proteomes" id="UP000327013"/>
    </source>
</evidence>
<dbReference type="InterPro" id="IPR017383">
    <property type="entry name" value="ARPC1"/>
</dbReference>
<dbReference type="GO" id="GO:0005885">
    <property type="term" value="C:Arp2/3 protein complex"/>
    <property type="evidence" value="ECO:0007669"/>
    <property type="project" value="InterPro"/>
</dbReference>
<evidence type="ECO:0000256" key="3">
    <source>
        <dbReference type="ARBA" id="ARBA00022490"/>
    </source>
</evidence>
<dbReference type="PROSITE" id="PS50294">
    <property type="entry name" value="WD_REPEATS_REGION"/>
    <property type="match status" value="1"/>
</dbReference>
<comment type="subcellular location">
    <subcellularLocation>
        <location evidence="1">Cytoplasm</location>
        <location evidence="1">Cytoskeleton</location>
    </subcellularLocation>
</comment>
<dbReference type="CDD" id="cd16456">
    <property type="entry name" value="RING-H2_APC11"/>
    <property type="match status" value="1"/>
</dbReference>
<evidence type="ECO:0000256" key="12">
    <source>
        <dbReference type="PROSITE-ProRule" id="PRU00221"/>
    </source>
</evidence>
<dbReference type="InterPro" id="IPR001680">
    <property type="entry name" value="WD40_rpt"/>
</dbReference>
<accession>A0A5N6KNW6</accession>
<dbReference type="GO" id="GO:0006914">
    <property type="term" value="P:autophagy"/>
    <property type="evidence" value="ECO:0007669"/>
    <property type="project" value="UniProtKB-KW"/>
</dbReference>